<dbReference type="Proteomes" id="UP000001075">
    <property type="component" value="Unassembled WGS sequence"/>
</dbReference>
<gene>
    <name evidence="2" type="ORF">I79_001910</name>
</gene>
<accession>G3GW04</accession>
<dbReference type="InParanoid" id="G3GW04"/>
<name>G3GW04_CRIGR</name>
<dbReference type="AlphaFoldDB" id="G3GW04"/>
<sequence length="81" mass="9061">MPSFTVLFFVCLFVFRDRVSLWLLEAVLELALVEQAGLDSQRSTCLCLPSAGVKGERHQRLATVLLMVDTGLKSFVQTVKM</sequence>
<keyword evidence="1" id="KW-0732">Signal</keyword>
<evidence type="ECO:0000313" key="3">
    <source>
        <dbReference type="Proteomes" id="UP000001075"/>
    </source>
</evidence>
<feature type="chain" id="PRO_5003443798" description="Secreted protein" evidence="1">
    <location>
        <begin position="22"/>
        <end position="81"/>
    </location>
</feature>
<protein>
    <recommendedName>
        <fullName evidence="4">Secreted protein</fullName>
    </recommendedName>
</protein>
<feature type="signal peptide" evidence="1">
    <location>
        <begin position="1"/>
        <end position="21"/>
    </location>
</feature>
<dbReference type="EMBL" id="JH000045">
    <property type="protein sequence ID" value="EGV97943.1"/>
    <property type="molecule type" value="Genomic_DNA"/>
</dbReference>
<evidence type="ECO:0000256" key="1">
    <source>
        <dbReference type="SAM" id="SignalP"/>
    </source>
</evidence>
<evidence type="ECO:0008006" key="4">
    <source>
        <dbReference type="Google" id="ProtNLM"/>
    </source>
</evidence>
<proteinExistence type="predicted"/>
<reference evidence="3" key="1">
    <citation type="journal article" date="2011" name="Nat. Biotechnol.">
        <title>The genomic sequence of the Chinese hamster ovary (CHO)-K1 cell line.</title>
        <authorList>
            <person name="Xu X."/>
            <person name="Nagarajan H."/>
            <person name="Lewis N.E."/>
            <person name="Pan S."/>
            <person name="Cai Z."/>
            <person name="Liu X."/>
            <person name="Chen W."/>
            <person name="Xie M."/>
            <person name="Wang W."/>
            <person name="Hammond S."/>
            <person name="Andersen M.R."/>
            <person name="Neff N."/>
            <person name="Passarelli B."/>
            <person name="Koh W."/>
            <person name="Fan H.C."/>
            <person name="Wang J."/>
            <person name="Gui Y."/>
            <person name="Lee K.H."/>
            <person name="Betenbaugh M.J."/>
            <person name="Quake S.R."/>
            <person name="Famili I."/>
            <person name="Palsson B.O."/>
            <person name="Wang J."/>
        </authorList>
    </citation>
    <scope>NUCLEOTIDE SEQUENCE [LARGE SCALE GENOMIC DNA]</scope>
    <source>
        <strain evidence="3">CHO K1 cell line</strain>
    </source>
</reference>
<organism evidence="2 3">
    <name type="scientific">Cricetulus griseus</name>
    <name type="common">Chinese hamster</name>
    <name type="synonym">Cricetulus barabensis griseus</name>
    <dbReference type="NCBI Taxonomy" id="10029"/>
    <lineage>
        <taxon>Eukaryota</taxon>
        <taxon>Metazoa</taxon>
        <taxon>Chordata</taxon>
        <taxon>Craniata</taxon>
        <taxon>Vertebrata</taxon>
        <taxon>Euteleostomi</taxon>
        <taxon>Mammalia</taxon>
        <taxon>Eutheria</taxon>
        <taxon>Euarchontoglires</taxon>
        <taxon>Glires</taxon>
        <taxon>Rodentia</taxon>
        <taxon>Myomorpha</taxon>
        <taxon>Muroidea</taxon>
        <taxon>Cricetidae</taxon>
        <taxon>Cricetinae</taxon>
        <taxon>Cricetulus</taxon>
    </lineage>
</organism>
<evidence type="ECO:0000313" key="2">
    <source>
        <dbReference type="EMBL" id="EGV97943.1"/>
    </source>
</evidence>